<dbReference type="GO" id="GO:0003700">
    <property type="term" value="F:DNA-binding transcription factor activity"/>
    <property type="evidence" value="ECO:0007669"/>
    <property type="project" value="InterPro"/>
</dbReference>
<organism evidence="5 6">
    <name type="scientific">Acidilutibacter cellobiosedens</name>
    <dbReference type="NCBI Taxonomy" id="2507161"/>
    <lineage>
        <taxon>Bacteria</taxon>
        <taxon>Bacillati</taxon>
        <taxon>Bacillota</taxon>
        <taxon>Tissierellia</taxon>
        <taxon>Tissierellales</taxon>
        <taxon>Acidilutibacteraceae</taxon>
        <taxon>Acidilutibacter</taxon>
    </lineage>
</organism>
<evidence type="ECO:0000259" key="4">
    <source>
        <dbReference type="PROSITE" id="PS50995"/>
    </source>
</evidence>
<evidence type="ECO:0000256" key="2">
    <source>
        <dbReference type="ARBA" id="ARBA00023125"/>
    </source>
</evidence>
<dbReference type="InterPro" id="IPR036388">
    <property type="entry name" value="WH-like_DNA-bd_sf"/>
</dbReference>
<keyword evidence="1" id="KW-0805">Transcription regulation</keyword>
<dbReference type="SMART" id="SM00347">
    <property type="entry name" value="HTH_MARR"/>
    <property type="match status" value="1"/>
</dbReference>
<evidence type="ECO:0000256" key="1">
    <source>
        <dbReference type="ARBA" id="ARBA00023015"/>
    </source>
</evidence>
<dbReference type="GO" id="GO:0003677">
    <property type="term" value="F:DNA binding"/>
    <property type="evidence" value="ECO:0007669"/>
    <property type="project" value="UniProtKB-KW"/>
</dbReference>
<dbReference type="PROSITE" id="PS50995">
    <property type="entry name" value="HTH_MARR_2"/>
    <property type="match status" value="1"/>
</dbReference>
<keyword evidence="2" id="KW-0238">DNA-binding</keyword>
<gene>
    <name evidence="5" type="ORF">EQM13_12015</name>
</gene>
<dbReference type="PANTHER" id="PTHR42756:SF1">
    <property type="entry name" value="TRANSCRIPTIONAL REPRESSOR OF EMRAB OPERON"/>
    <property type="match status" value="1"/>
</dbReference>
<keyword evidence="3" id="KW-0804">Transcription</keyword>
<dbReference type="PRINTS" id="PR00598">
    <property type="entry name" value="HTHMARR"/>
</dbReference>
<evidence type="ECO:0000256" key="3">
    <source>
        <dbReference type="ARBA" id="ARBA00023163"/>
    </source>
</evidence>
<dbReference type="KEGG" id="spoa:EQM13_12015"/>
<evidence type="ECO:0000313" key="5">
    <source>
        <dbReference type="EMBL" id="QAT62258.1"/>
    </source>
</evidence>
<proteinExistence type="predicted"/>
<evidence type="ECO:0000313" key="6">
    <source>
        <dbReference type="Proteomes" id="UP000287969"/>
    </source>
</evidence>
<accession>A0A410QEJ7</accession>
<reference evidence="6" key="1">
    <citation type="submission" date="2019-01" db="EMBL/GenBank/DDBJ databases">
        <title>Draft genomes of a novel of Sporanaerobacter strains.</title>
        <authorList>
            <person name="Ma S."/>
        </authorList>
    </citation>
    <scope>NUCLEOTIDE SEQUENCE [LARGE SCALE GENOMIC DNA]</scope>
    <source>
        <strain evidence="6">NJN-17</strain>
    </source>
</reference>
<dbReference type="PANTHER" id="PTHR42756">
    <property type="entry name" value="TRANSCRIPTIONAL REGULATOR, MARR"/>
    <property type="match status" value="1"/>
</dbReference>
<dbReference type="SUPFAM" id="SSF46785">
    <property type="entry name" value="Winged helix' DNA-binding domain"/>
    <property type="match status" value="1"/>
</dbReference>
<dbReference type="EMBL" id="CP035282">
    <property type="protein sequence ID" value="QAT62258.1"/>
    <property type="molecule type" value="Genomic_DNA"/>
</dbReference>
<dbReference type="Gene3D" id="1.10.10.10">
    <property type="entry name" value="Winged helix-like DNA-binding domain superfamily/Winged helix DNA-binding domain"/>
    <property type="match status" value="1"/>
</dbReference>
<name>A0A410QEJ7_9FIRM</name>
<protein>
    <submittedName>
        <fullName evidence="5">MarR family transcriptional regulator</fullName>
    </submittedName>
</protein>
<dbReference type="AlphaFoldDB" id="A0A410QEJ7"/>
<feature type="domain" description="HTH marR-type" evidence="4">
    <location>
        <begin position="2"/>
        <end position="134"/>
    </location>
</feature>
<keyword evidence="6" id="KW-1185">Reference proteome</keyword>
<dbReference type="InterPro" id="IPR000835">
    <property type="entry name" value="HTH_MarR-typ"/>
</dbReference>
<dbReference type="InterPro" id="IPR036390">
    <property type="entry name" value="WH_DNA-bd_sf"/>
</dbReference>
<dbReference type="Proteomes" id="UP000287969">
    <property type="component" value="Chromosome"/>
</dbReference>
<dbReference type="OrthoDB" id="9808725at2"/>
<sequence length="142" mass="16050">MSIGLHMALVKTSHAQKNKTRPGMTKIGLSPGQPKILTYVSEHNCCMQKEIAIALDIEPATVSQLLNNMAQNGLIKRSAPAERKRAESVSITEKGQSAYKKWLCLCKEIEEVSLQGFTKEEQEQFLDYLSRMYYNLTDKILE</sequence>
<dbReference type="RefSeq" id="WP_128752791.1">
    <property type="nucleotide sequence ID" value="NZ_CP035282.1"/>
</dbReference>
<dbReference type="Pfam" id="PF01047">
    <property type="entry name" value="MarR"/>
    <property type="match status" value="1"/>
</dbReference>